<reference evidence="1" key="1">
    <citation type="submission" date="2018-02" db="EMBL/GenBank/DDBJ databases">
        <title>The genomes of Aspergillus section Nigri reveals drivers in fungal speciation.</title>
        <authorList>
            <consortium name="DOE Joint Genome Institute"/>
            <person name="Vesth T.C."/>
            <person name="Nybo J."/>
            <person name="Theobald S."/>
            <person name="Brandl J."/>
            <person name="Frisvad J.C."/>
            <person name="Nielsen K.F."/>
            <person name="Lyhne E.K."/>
            <person name="Kogle M.E."/>
            <person name="Kuo A."/>
            <person name="Riley R."/>
            <person name="Clum A."/>
            <person name="Nolan M."/>
            <person name="Lipzen A."/>
            <person name="Salamov A."/>
            <person name="Henrissat B."/>
            <person name="Wiebenga A."/>
            <person name="De vries R.P."/>
            <person name="Grigoriev I.V."/>
            <person name="Mortensen U.H."/>
            <person name="Andersen M.R."/>
            <person name="Baker S.E."/>
        </authorList>
    </citation>
    <scope>NUCLEOTIDE SEQUENCE</scope>
    <source>
        <strain evidence="1">CBS 115574</strain>
    </source>
</reference>
<organism evidence="1 2">
    <name type="scientific">Aspergillus costaricaensis CBS 115574</name>
    <dbReference type="NCBI Taxonomy" id="1448317"/>
    <lineage>
        <taxon>Eukaryota</taxon>
        <taxon>Fungi</taxon>
        <taxon>Dikarya</taxon>
        <taxon>Ascomycota</taxon>
        <taxon>Pezizomycotina</taxon>
        <taxon>Eurotiomycetes</taxon>
        <taxon>Eurotiomycetidae</taxon>
        <taxon>Eurotiales</taxon>
        <taxon>Aspergillaceae</taxon>
        <taxon>Aspergillus</taxon>
        <taxon>Aspergillus subgen. Circumdati</taxon>
    </lineage>
</organism>
<evidence type="ECO:0000313" key="1">
    <source>
        <dbReference type="EMBL" id="RAK85170.1"/>
    </source>
</evidence>
<proteinExistence type="predicted"/>
<gene>
    <name evidence="1" type="ORF">BO79DRAFT_47964</name>
</gene>
<sequence length="95" mass="10943">MRAHHMTPKLCILASHFHLLSSFSHFFSRSHLSSLVTHHEPLPPNPTHMYVHMPFRNSIPIRRHRMCLTSQSGRHPLFSGNPGWQSDKGPDRASK</sequence>
<keyword evidence="2" id="KW-1185">Reference proteome</keyword>
<name>A0ACD1I533_9EURO</name>
<protein>
    <submittedName>
        <fullName evidence="1">Uncharacterized protein</fullName>
    </submittedName>
</protein>
<dbReference type="EMBL" id="KZ824567">
    <property type="protein sequence ID" value="RAK85170.1"/>
    <property type="molecule type" value="Genomic_DNA"/>
</dbReference>
<evidence type="ECO:0000313" key="2">
    <source>
        <dbReference type="Proteomes" id="UP000249748"/>
    </source>
</evidence>
<dbReference type="Proteomes" id="UP000249748">
    <property type="component" value="Unassembled WGS sequence"/>
</dbReference>
<accession>A0ACD1I533</accession>